<gene>
    <name evidence="8" type="ORF">HERI1096_LOCUS40208</name>
</gene>
<dbReference type="AlphaFoldDB" id="A0A7S3FK64"/>
<proteinExistence type="inferred from homology"/>
<evidence type="ECO:0000256" key="5">
    <source>
        <dbReference type="PROSITE-ProRule" id="PRU00278"/>
    </source>
</evidence>
<sequence>MEIVLSRVLLLLGTPGIITAAAVTSATAAPPLARLRMTRSACRASVQMSDFSPIDALRGTFERLTDFRVARASHILLKGFDDDTVTRMAAWKAELGDDPEAFAELARASSQCPSRVKGGDLGFFTRGKMVKEFDRVVFSQEPGYVYGPVRTDFGHHLIYLHSCREPRE</sequence>
<dbReference type="InterPro" id="IPR023058">
    <property type="entry name" value="PPIase_PpiC_CS"/>
</dbReference>
<evidence type="ECO:0000256" key="2">
    <source>
        <dbReference type="ARBA" id="ARBA00007656"/>
    </source>
</evidence>
<comment type="function">
    <text evidence="4">PPIases accelerate the folding of proteins. It prefers amino acid residues with hydrophobic side chains like leucine and phenylalanine in the P1 position of the peptides substrates.</text>
</comment>
<dbReference type="PANTHER" id="PTHR43629">
    <property type="entry name" value="PEPTIDYL-PROLYL CIS-TRANS ISOMERASE"/>
    <property type="match status" value="1"/>
</dbReference>
<keyword evidence="5 6" id="KW-0697">Rotamase</keyword>
<keyword evidence="3" id="KW-0963">Cytoplasm</keyword>
<dbReference type="EMBL" id="HBHX01072689">
    <property type="protein sequence ID" value="CAE0153809.1"/>
    <property type="molecule type" value="Transcribed_RNA"/>
</dbReference>
<dbReference type="GO" id="GO:0003755">
    <property type="term" value="F:peptidyl-prolyl cis-trans isomerase activity"/>
    <property type="evidence" value="ECO:0007669"/>
    <property type="project" value="UniProtKB-UniRule"/>
</dbReference>
<evidence type="ECO:0000259" key="7">
    <source>
        <dbReference type="PROSITE" id="PS50198"/>
    </source>
</evidence>
<keyword evidence="5 6" id="KW-0413">Isomerase</keyword>
<comment type="subcellular location">
    <subcellularLocation>
        <location evidence="1">Cytoplasm</location>
    </subcellularLocation>
</comment>
<feature type="domain" description="PpiC" evidence="7">
    <location>
        <begin position="71"/>
        <end position="162"/>
    </location>
</feature>
<dbReference type="PROSITE" id="PS50198">
    <property type="entry name" value="PPIC_PPIASE_2"/>
    <property type="match status" value="1"/>
</dbReference>
<keyword evidence="6" id="KW-0732">Signal</keyword>
<dbReference type="PANTHER" id="PTHR43629:SF2">
    <property type="entry name" value="RHODANESE-LIKE_PPIC DOMAIN-CONTAINING PROTEIN 12, CHLOROPLASTIC"/>
    <property type="match status" value="1"/>
</dbReference>
<dbReference type="InterPro" id="IPR046357">
    <property type="entry name" value="PPIase_dom_sf"/>
</dbReference>
<evidence type="ECO:0000256" key="6">
    <source>
        <dbReference type="RuleBase" id="RU363014"/>
    </source>
</evidence>
<dbReference type="InterPro" id="IPR052204">
    <property type="entry name" value="PpiC/parvulin_rotamase"/>
</dbReference>
<organism evidence="8">
    <name type="scientific">Haptolina ericina</name>
    <dbReference type="NCBI Taxonomy" id="156174"/>
    <lineage>
        <taxon>Eukaryota</taxon>
        <taxon>Haptista</taxon>
        <taxon>Haptophyta</taxon>
        <taxon>Prymnesiophyceae</taxon>
        <taxon>Prymnesiales</taxon>
        <taxon>Prymnesiaceae</taxon>
        <taxon>Haptolina</taxon>
    </lineage>
</organism>
<dbReference type="EC" id="5.2.1.8" evidence="6"/>
<dbReference type="Gene3D" id="3.10.50.40">
    <property type="match status" value="1"/>
</dbReference>
<protein>
    <recommendedName>
        <fullName evidence="6">Peptidyl-prolyl cis-trans isomerase</fullName>
        <ecNumber evidence="6">5.2.1.8</ecNumber>
    </recommendedName>
</protein>
<dbReference type="SUPFAM" id="SSF54534">
    <property type="entry name" value="FKBP-like"/>
    <property type="match status" value="1"/>
</dbReference>
<accession>A0A7S3FK64</accession>
<comment type="catalytic activity">
    <reaction evidence="6">
        <text>[protein]-peptidylproline (omega=180) = [protein]-peptidylproline (omega=0)</text>
        <dbReference type="Rhea" id="RHEA:16237"/>
        <dbReference type="Rhea" id="RHEA-COMP:10747"/>
        <dbReference type="Rhea" id="RHEA-COMP:10748"/>
        <dbReference type="ChEBI" id="CHEBI:83833"/>
        <dbReference type="ChEBI" id="CHEBI:83834"/>
        <dbReference type="EC" id="5.2.1.8"/>
    </reaction>
</comment>
<reference evidence="8" key="1">
    <citation type="submission" date="2021-01" db="EMBL/GenBank/DDBJ databases">
        <authorList>
            <person name="Corre E."/>
            <person name="Pelletier E."/>
            <person name="Niang G."/>
            <person name="Scheremetjew M."/>
            <person name="Finn R."/>
            <person name="Kale V."/>
            <person name="Holt S."/>
            <person name="Cochrane G."/>
            <person name="Meng A."/>
            <person name="Brown T."/>
            <person name="Cohen L."/>
        </authorList>
    </citation>
    <scope>NUCLEOTIDE SEQUENCE</scope>
    <source>
        <strain evidence="8">CCMP281</strain>
    </source>
</reference>
<name>A0A7S3FK64_9EUKA</name>
<evidence type="ECO:0000256" key="1">
    <source>
        <dbReference type="ARBA" id="ARBA00004496"/>
    </source>
</evidence>
<dbReference type="InterPro" id="IPR000297">
    <property type="entry name" value="PPIase_PpiC"/>
</dbReference>
<dbReference type="GO" id="GO:0005737">
    <property type="term" value="C:cytoplasm"/>
    <property type="evidence" value="ECO:0007669"/>
    <property type="project" value="UniProtKB-SubCell"/>
</dbReference>
<comment type="similarity">
    <text evidence="2">Belongs to the PpiC/parvulin rotamase family.</text>
</comment>
<feature type="chain" id="PRO_5031605811" description="Peptidyl-prolyl cis-trans isomerase" evidence="6">
    <location>
        <begin position="21"/>
        <end position="168"/>
    </location>
</feature>
<evidence type="ECO:0000256" key="4">
    <source>
        <dbReference type="ARBA" id="ARBA00046231"/>
    </source>
</evidence>
<evidence type="ECO:0000256" key="3">
    <source>
        <dbReference type="ARBA" id="ARBA00022490"/>
    </source>
</evidence>
<feature type="signal peptide" evidence="6">
    <location>
        <begin position="1"/>
        <end position="20"/>
    </location>
</feature>
<evidence type="ECO:0000313" key="8">
    <source>
        <dbReference type="EMBL" id="CAE0153809.1"/>
    </source>
</evidence>
<dbReference type="Pfam" id="PF00639">
    <property type="entry name" value="Rotamase"/>
    <property type="match status" value="1"/>
</dbReference>
<dbReference type="PROSITE" id="PS01096">
    <property type="entry name" value="PPIC_PPIASE_1"/>
    <property type="match status" value="1"/>
</dbReference>